<comment type="catalytic activity">
    <reaction evidence="1 8">
        <text>3-dehydroquinate = 3-dehydroshikimate + H2O</text>
        <dbReference type="Rhea" id="RHEA:21096"/>
        <dbReference type="ChEBI" id="CHEBI:15377"/>
        <dbReference type="ChEBI" id="CHEBI:16630"/>
        <dbReference type="ChEBI" id="CHEBI:32364"/>
        <dbReference type="EC" id="4.2.1.10"/>
    </reaction>
</comment>
<dbReference type="InterPro" id="IPR036441">
    <property type="entry name" value="DHquinase_II_sf"/>
</dbReference>
<dbReference type="NCBIfam" id="NF003806">
    <property type="entry name" value="PRK05395.1-3"/>
    <property type="match status" value="1"/>
</dbReference>
<evidence type="ECO:0000256" key="9">
    <source>
        <dbReference type="PIRSR" id="PIRSR001399-1"/>
    </source>
</evidence>
<dbReference type="NCBIfam" id="NF003805">
    <property type="entry name" value="PRK05395.1-2"/>
    <property type="match status" value="1"/>
</dbReference>
<dbReference type="AlphaFoldDB" id="A0A371J7V1"/>
<feature type="binding site" evidence="8 10">
    <location>
        <position position="74"/>
    </location>
    <ligand>
        <name>substrate</name>
    </ligand>
</feature>
<dbReference type="Pfam" id="PF01220">
    <property type="entry name" value="DHquinase_II"/>
    <property type="match status" value="1"/>
</dbReference>
<comment type="pathway">
    <text evidence="2 8">Metabolic intermediate biosynthesis; chorismate biosynthesis; chorismate from D-erythrose 4-phosphate and phosphoenolpyruvate: step 3/7.</text>
</comment>
<dbReference type="HAMAP" id="MF_00169">
    <property type="entry name" value="AroQ"/>
    <property type="match status" value="1"/>
</dbReference>
<feature type="site" description="Transition state stabilizer" evidence="8 11">
    <location>
        <position position="17"/>
    </location>
</feature>
<dbReference type="GO" id="GO:0009073">
    <property type="term" value="P:aromatic amino acid family biosynthetic process"/>
    <property type="evidence" value="ECO:0007669"/>
    <property type="project" value="UniProtKB-KW"/>
</dbReference>
<dbReference type="GO" id="GO:0003855">
    <property type="term" value="F:3-dehydroquinate dehydratase activity"/>
    <property type="evidence" value="ECO:0007669"/>
    <property type="project" value="UniProtKB-UniRule"/>
</dbReference>
<keyword evidence="13" id="KW-1185">Reference proteome</keyword>
<dbReference type="PANTHER" id="PTHR21272">
    <property type="entry name" value="CATABOLIC 3-DEHYDROQUINASE"/>
    <property type="match status" value="1"/>
</dbReference>
<comment type="subunit">
    <text evidence="4 8">Homododecamer.</text>
</comment>
<feature type="binding site" evidence="8 10">
    <location>
        <position position="80"/>
    </location>
    <ligand>
        <name>substrate</name>
    </ligand>
</feature>
<evidence type="ECO:0000256" key="8">
    <source>
        <dbReference type="HAMAP-Rule" id="MF_00169"/>
    </source>
</evidence>
<comment type="function">
    <text evidence="8">Catalyzes a trans-dehydration via an enolate intermediate.</text>
</comment>
<feature type="binding site" evidence="8 10">
    <location>
        <position position="87"/>
    </location>
    <ligand>
        <name>substrate</name>
    </ligand>
</feature>
<dbReference type="GO" id="GO:0019631">
    <property type="term" value="P:quinate catabolic process"/>
    <property type="evidence" value="ECO:0007669"/>
    <property type="project" value="TreeGrafter"/>
</dbReference>
<comment type="similarity">
    <text evidence="3 8">Belongs to the type-II 3-dehydroquinase family.</text>
</comment>
<evidence type="ECO:0000313" key="12">
    <source>
        <dbReference type="EMBL" id="RDY28783.1"/>
    </source>
</evidence>
<dbReference type="GO" id="GO:0009423">
    <property type="term" value="P:chorismate biosynthetic process"/>
    <property type="evidence" value="ECO:0007669"/>
    <property type="project" value="UniProtKB-UniRule"/>
</dbReference>
<feature type="active site" description="Proton acceptor" evidence="8 9">
    <location>
        <position position="22"/>
    </location>
</feature>
<evidence type="ECO:0000256" key="10">
    <source>
        <dbReference type="PIRSR" id="PIRSR001399-2"/>
    </source>
</evidence>
<proteinExistence type="inferred from homology"/>
<dbReference type="Proteomes" id="UP000215694">
    <property type="component" value="Unassembled WGS sequence"/>
</dbReference>
<dbReference type="PROSITE" id="PS01029">
    <property type="entry name" value="DEHYDROQUINASE_II"/>
    <property type="match status" value="1"/>
</dbReference>
<name>A0A371J7V1_9FIRM</name>
<dbReference type="InterPro" id="IPR001874">
    <property type="entry name" value="DHquinase_II"/>
</dbReference>
<keyword evidence="6 8" id="KW-0057">Aromatic amino acid biosynthesis</keyword>
<dbReference type="GO" id="GO:0008652">
    <property type="term" value="P:amino acid biosynthetic process"/>
    <property type="evidence" value="ECO:0007669"/>
    <property type="project" value="UniProtKB-KW"/>
</dbReference>
<evidence type="ECO:0000256" key="5">
    <source>
        <dbReference type="ARBA" id="ARBA00012060"/>
    </source>
</evidence>
<dbReference type="SUPFAM" id="SSF52304">
    <property type="entry name" value="Type II 3-dehydroquinate dehydratase"/>
    <property type="match status" value="1"/>
</dbReference>
<dbReference type="CDD" id="cd00466">
    <property type="entry name" value="DHQase_II"/>
    <property type="match status" value="1"/>
</dbReference>
<accession>A0A371J7V1</accession>
<keyword evidence="7 8" id="KW-0456">Lyase</keyword>
<dbReference type="RefSeq" id="WP_094366600.1">
    <property type="nucleotide sequence ID" value="NZ_NOJY02000005.1"/>
</dbReference>
<dbReference type="UniPathway" id="UPA00053">
    <property type="reaction ID" value="UER00086"/>
</dbReference>
<evidence type="ECO:0000313" key="13">
    <source>
        <dbReference type="Proteomes" id="UP000215694"/>
    </source>
</evidence>
<dbReference type="Gene3D" id="3.40.50.9100">
    <property type="entry name" value="Dehydroquinase, class II"/>
    <property type="match status" value="1"/>
</dbReference>
<dbReference type="OrthoDB" id="9790793at2"/>
<feature type="binding site" evidence="8 10">
    <location>
        <position position="111"/>
    </location>
    <ligand>
        <name>substrate</name>
    </ligand>
</feature>
<protein>
    <recommendedName>
        <fullName evidence="5 8">3-dehydroquinate dehydratase</fullName>
        <shortName evidence="8">3-dehydroquinase</shortName>
        <ecNumber evidence="5 8">4.2.1.10</ecNumber>
    </recommendedName>
    <alternativeName>
        <fullName evidence="8">Type II DHQase</fullName>
    </alternativeName>
</protein>
<feature type="active site" description="Proton donor" evidence="8 9">
    <location>
        <position position="100"/>
    </location>
</feature>
<reference evidence="12 13" key="1">
    <citation type="journal article" date="2017" name="Genome Announc.">
        <title>Draft Genome Sequence of Romboutsia weinsteinii sp. nov. Strain CCRI-19649(T) Isolated from Surface Water.</title>
        <authorList>
            <person name="Maheux A.F."/>
            <person name="Boudreau D.K."/>
            <person name="Berube E."/>
            <person name="Boissinot M."/>
            <person name="Cantin P."/>
            <person name="Raymond F."/>
            <person name="Corbeil J."/>
            <person name="Omar R.F."/>
            <person name="Bergeron M.G."/>
        </authorList>
    </citation>
    <scope>NUCLEOTIDE SEQUENCE [LARGE SCALE GENOMIC DNA]</scope>
    <source>
        <strain evidence="12 13">CCRI-19649</strain>
    </source>
</reference>
<evidence type="ECO:0000256" key="6">
    <source>
        <dbReference type="ARBA" id="ARBA00023141"/>
    </source>
</evidence>
<evidence type="ECO:0000256" key="2">
    <source>
        <dbReference type="ARBA" id="ARBA00004902"/>
    </source>
</evidence>
<dbReference type="PANTHER" id="PTHR21272:SF3">
    <property type="entry name" value="CATABOLIC 3-DEHYDROQUINASE"/>
    <property type="match status" value="1"/>
</dbReference>
<evidence type="ECO:0000256" key="3">
    <source>
        <dbReference type="ARBA" id="ARBA00011037"/>
    </source>
</evidence>
<dbReference type="NCBIfam" id="TIGR01088">
    <property type="entry name" value="aroQ"/>
    <property type="match status" value="1"/>
</dbReference>
<organism evidence="12 13">
    <name type="scientific">Romboutsia weinsteinii</name>
    <dbReference type="NCBI Taxonomy" id="2020949"/>
    <lineage>
        <taxon>Bacteria</taxon>
        <taxon>Bacillati</taxon>
        <taxon>Bacillota</taxon>
        <taxon>Clostridia</taxon>
        <taxon>Peptostreptococcales</taxon>
        <taxon>Peptostreptococcaceae</taxon>
        <taxon>Romboutsia</taxon>
    </lineage>
</organism>
<feature type="binding site" evidence="8 10">
    <location>
        <begin position="101"/>
        <end position="102"/>
    </location>
    <ligand>
        <name>substrate</name>
    </ligand>
</feature>
<evidence type="ECO:0000256" key="4">
    <source>
        <dbReference type="ARBA" id="ARBA00011193"/>
    </source>
</evidence>
<gene>
    <name evidence="8 12" type="primary">aroQ</name>
    <name evidence="12" type="ORF">CHL78_004405</name>
</gene>
<evidence type="ECO:0000256" key="1">
    <source>
        <dbReference type="ARBA" id="ARBA00001864"/>
    </source>
</evidence>
<dbReference type="EC" id="4.2.1.10" evidence="5 8"/>
<dbReference type="PIRSF" id="PIRSF001399">
    <property type="entry name" value="DHquinase_II"/>
    <property type="match status" value="1"/>
</dbReference>
<evidence type="ECO:0000256" key="7">
    <source>
        <dbReference type="ARBA" id="ARBA00023239"/>
    </source>
</evidence>
<dbReference type="EMBL" id="NOJY02000005">
    <property type="protein sequence ID" value="RDY28783.1"/>
    <property type="molecule type" value="Genomic_DNA"/>
</dbReference>
<comment type="caution">
    <text evidence="12">The sequence shown here is derived from an EMBL/GenBank/DDBJ whole genome shotgun (WGS) entry which is preliminary data.</text>
</comment>
<keyword evidence="8" id="KW-0028">Amino-acid biosynthesis</keyword>
<sequence>MKLMVINGPNLNMLGIREKGIYGTRDFKDVCDYIKGEGKKRNHEMTLLQSNIEGEIINFIQRAYFESYDGIIINPGAYTHYSYAIHDAIKGADIPTVEVHISNVHAREEFRHKSVTAPACIGQLCGFGEFGYIMAIYALENKVQNKS</sequence>
<evidence type="ECO:0000256" key="11">
    <source>
        <dbReference type="PIRSR" id="PIRSR001399-3"/>
    </source>
</evidence>
<dbReference type="NCBIfam" id="NF003807">
    <property type="entry name" value="PRK05395.1-4"/>
    <property type="match status" value="1"/>
</dbReference>
<dbReference type="InterPro" id="IPR018509">
    <property type="entry name" value="DHquinase_II_CS"/>
</dbReference>